<accession>A0A1I2L5A6</accession>
<evidence type="ECO:0000313" key="8">
    <source>
        <dbReference type="EMBL" id="SFF73689.1"/>
    </source>
</evidence>
<dbReference type="STRING" id="655355.SAMN05216283_11484"/>
<dbReference type="InterPro" id="IPR010998">
    <property type="entry name" value="Integrase_recombinase_N"/>
</dbReference>
<dbReference type="Pfam" id="PF13495">
    <property type="entry name" value="Phage_int_SAM_4"/>
    <property type="match status" value="1"/>
</dbReference>
<name>A0A1I2L5A6_9BACT</name>
<sequence>MPLTSKIITLKKAHHRGEDVVLLRFNYDVELTNRMKQLEGASWSQTMKSWYIPEQEFDLPLFVRIFQGIAEIDHSFKSQRPQTDSKLNKRKAYFYRHQITLPQGYLEILVQKRYSQSTISTYTAYLKDFIYHFKDRNLHDIEVQEINEYILSLIQLSDISGSEQNQRINAIKFYYEKVLGRERQLIHIERPRRERVLPDTLSKSDIQAIFKNTPNNKHRCMLELTYSAGLRRSEVLNLKINDIDSKRMLIKIRGGKGKKDRYSLLSKSVLVHLREYFIAYKPEKWLFEGRDGKQYSSTSITRVLKKSAQKAGIKKRVHLHMLRHSFATHLLEQGTNLRVIQNLLGHENIQTTEIYTHVSNLEIQKVINPIDEIISKT</sequence>
<reference evidence="8 9" key="1">
    <citation type="submission" date="2016-10" db="EMBL/GenBank/DDBJ databases">
        <authorList>
            <person name="de Groot N.N."/>
        </authorList>
    </citation>
    <scope>NUCLEOTIDE SEQUENCE [LARGE SCALE GENOMIC DNA]</scope>
    <source>
        <strain evidence="8 9">CGMCC 1.9156</strain>
    </source>
</reference>
<organism evidence="8 9">
    <name type="scientific">Sunxiuqinia elliptica</name>
    <dbReference type="NCBI Taxonomy" id="655355"/>
    <lineage>
        <taxon>Bacteria</taxon>
        <taxon>Pseudomonadati</taxon>
        <taxon>Bacteroidota</taxon>
        <taxon>Bacteroidia</taxon>
        <taxon>Marinilabiliales</taxon>
        <taxon>Prolixibacteraceae</taxon>
        <taxon>Sunxiuqinia</taxon>
    </lineage>
</organism>
<dbReference type="GO" id="GO:0015074">
    <property type="term" value="P:DNA integration"/>
    <property type="evidence" value="ECO:0007669"/>
    <property type="project" value="UniProtKB-KW"/>
</dbReference>
<proteinExistence type="inferred from homology"/>
<dbReference type="InterPro" id="IPR004107">
    <property type="entry name" value="Integrase_SAM-like_N"/>
</dbReference>
<dbReference type="PROSITE" id="PS51898">
    <property type="entry name" value="TYR_RECOMBINASE"/>
    <property type="match status" value="1"/>
</dbReference>
<dbReference type="PANTHER" id="PTHR30349">
    <property type="entry name" value="PHAGE INTEGRASE-RELATED"/>
    <property type="match status" value="1"/>
</dbReference>
<evidence type="ECO:0000256" key="1">
    <source>
        <dbReference type="ARBA" id="ARBA00008857"/>
    </source>
</evidence>
<dbReference type="InterPro" id="IPR050090">
    <property type="entry name" value="Tyrosine_recombinase_XerCD"/>
</dbReference>
<comment type="similarity">
    <text evidence="1">Belongs to the 'phage' integrase family.</text>
</comment>
<dbReference type="SUPFAM" id="SSF56349">
    <property type="entry name" value="DNA breaking-rejoining enzymes"/>
    <property type="match status" value="1"/>
</dbReference>
<feature type="domain" description="Core-binding (CB)" evidence="7">
    <location>
        <begin position="85"/>
        <end position="179"/>
    </location>
</feature>
<dbReference type="InterPro" id="IPR011010">
    <property type="entry name" value="DNA_brk_join_enz"/>
</dbReference>
<dbReference type="Proteomes" id="UP000198964">
    <property type="component" value="Unassembled WGS sequence"/>
</dbReference>
<evidence type="ECO:0000256" key="3">
    <source>
        <dbReference type="ARBA" id="ARBA00023125"/>
    </source>
</evidence>
<evidence type="ECO:0000259" key="6">
    <source>
        <dbReference type="PROSITE" id="PS51898"/>
    </source>
</evidence>
<keyword evidence="2" id="KW-0229">DNA integration</keyword>
<dbReference type="InterPro" id="IPR044068">
    <property type="entry name" value="CB"/>
</dbReference>
<keyword evidence="9" id="KW-1185">Reference proteome</keyword>
<keyword evidence="3 5" id="KW-0238">DNA-binding</keyword>
<evidence type="ECO:0000256" key="2">
    <source>
        <dbReference type="ARBA" id="ARBA00022908"/>
    </source>
</evidence>
<gene>
    <name evidence="8" type="ORF">SAMN05216283_11484</name>
</gene>
<dbReference type="Pfam" id="PF00589">
    <property type="entry name" value="Phage_integrase"/>
    <property type="match status" value="1"/>
</dbReference>
<dbReference type="PROSITE" id="PS51900">
    <property type="entry name" value="CB"/>
    <property type="match status" value="1"/>
</dbReference>
<dbReference type="GO" id="GO:0006310">
    <property type="term" value="P:DNA recombination"/>
    <property type="evidence" value="ECO:0007669"/>
    <property type="project" value="UniProtKB-KW"/>
</dbReference>
<evidence type="ECO:0000313" key="9">
    <source>
        <dbReference type="Proteomes" id="UP000198964"/>
    </source>
</evidence>
<feature type="domain" description="Tyr recombinase" evidence="6">
    <location>
        <begin position="196"/>
        <end position="368"/>
    </location>
</feature>
<dbReference type="GO" id="GO:0003677">
    <property type="term" value="F:DNA binding"/>
    <property type="evidence" value="ECO:0007669"/>
    <property type="project" value="UniProtKB-UniRule"/>
</dbReference>
<dbReference type="AlphaFoldDB" id="A0A1I2L5A6"/>
<protein>
    <submittedName>
        <fullName evidence="8">Site-specific recombinase XerD</fullName>
    </submittedName>
</protein>
<dbReference type="InterPro" id="IPR002104">
    <property type="entry name" value="Integrase_catalytic"/>
</dbReference>
<dbReference type="EMBL" id="FONW01000014">
    <property type="protein sequence ID" value="SFF73689.1"/>
    <property type="molecule type" value="Genomic_DNA"/>
</dbReference>
<evidence type="ECO:0000256" key="4">
    <source>
        <dbReference type="ARBA" id="ARBA00023172"/>
    </source>
</evidence>
<dbReference type="Gene3D" id="1.10.443.10">
    <property type="entry name" value="Intergrase catalytic core"/>
    <property type="match status" value="1"/>
</dbReference>
<dbReference type="Gene3D" id="1.10.150.130">
    <property type="match status" value="1"/>
</dbReference>
<keyword evidence="4" id="KW-0233">DNA recombination</keyword>
<dbReference type="PANTHER" id="PTHR30349:SF64">
    <property type="entry name" value="PROPHAGE INTEGRASE INTD-RELATED"/>
    <property type="match status" value="1"/>
</dbReference>
<evidence type="ECO:0000256" key="5">
    <source>
        <dbReference type="PROSITE-ProRule" id="PRU01248"/>
    </source>
</evidence>
<dbReference type="InterPro" id="IPR013762">
    <property type="entry name" value="Integrase-like_cat_sf"/>
</dbReference>
<evidence type="ECO:0000259" key="7">
    <source>
        <dbReference type="PROSITE" id="PS51900"/>
    </source>
</evidence>